<feature type="domain" description="Chitin-binding type-2" evidence="8">
    <location>
        <begin position="39"/>
        <end position="94"/>
    </location>
</feature>
<keyword evidence="3" id="KW-0677">Repeat</keyword>
<evidence type="ECO:0000313" key="9">
    <source>
        <dbReference type="EMBL" id="OXA58703.1"/>
    </source>
</evidence>
<dbReference type="Pfam" id="PF01607">
    <property type="entry name" value="CBM_14"/>
    <property type="match status" value="2"/>
</dbReference>
<dbReference type="GO" id="GO:0005576">
    <property type="term" value="C:extracellular region"/>
    <property type="evidence" value="ECO:0007669"/>
    <property type="project" value="InterPro"/>
</dbReference>
<dbReference type="STRING" id="158441.A0A226ELZ5"/>
<feature type="region of interest" description="Disordered" evidence="6">
    <location>
        <begin position="160"/>
        <end position="209"/>
    </location>
</feature>
<dbReference type="PROSITE" id="PS50940">
    <property type="entry name" value="CHIT_BIND_II"/>
    <property type="match status" value="2"/>
</dbReference>
<evidence type="ECO:0000256" key="3">
    <source>
        <dbReference type="ARBA" id="ARBA00022737"/>
    </source>
</evidence>
<comment type="caution">
    <text evidence="9">The sequence shown here is derived from an EMBL/GenBank/DDBJ whole genome shotgun (WGS) entry which is preliminary data.</text>
</comment>
<gene>
    <name evidence="9" type="ORF">Fcan01_06934</name>
</gene>
<dbReference type="EMBL" id="LNIX01000003">
    <property type="protein sequence ID" value="OXA58703.1"/>
    <property type="molecule type" value="Genomic_DNA"/>
</dbReference>
<evidence type="ECO:0000313" key="10">
    <source>
        <dbReference type="Proteomes" id="UP000198287"/>
    </source>
</evidence>
<dbReference type="InterPro" id="IPR036508">
    <property type="entry name" value="Chitin-bd_dom_sf"/>
</dbReference>
<name>A0A226ELZ5_FOLCA</name>
<keyword evidence="4" id="KW-1015">Disulfide bond</keyword>
<organism evidence="9 10">
    <name type="scientific">Folsomia candida</name>
    <name type="common">Springtail</name>
    <dbReference type="NCBI Taxonomy" id="158441"/>
    <lineage>
        <taxon>Eukaryota</taxon>
        <taxon>Metazoa</taxon>
        <taxon>Ecdysozoa</taxon>
        <taxon>Arthropoda</taxon>
        <taxon>Hexapoda</taxon>
        <taxon>Collembola</taxon>
        <taxon>Entomobryomorpha</taxon>
        <taxon>Isotomoidea</taxon>
        <taxon>Isotomidae</taxon>
        <taxon>Proisotominae</taxon>
        <taxon>Folsomia</taxon>
    </lineage>
</organism>
<dbReference type="PANTHER" id="PTHR23301:SF0">
    <property type="entry name" value="CHITIN-BINDING TYPE-2 DOMAIN-CONTAINING PROTEIN-RELATED"/>
    <property type="match status" value="1"/>
</dbReference>
<evidence type="ECO:0000256" key="2">
    <source>
        <dbReference type="ARBA" id="ARBA00022729"/>
    </source>
</evidence>
<dbReference type="SUPFAM" id="SSF57625">
    <property type="entry name" value="Invertebrate chitin-binding proteins"/>
    <property type="match status" value="2"/>
</dbReference>
<keyword evidence="10" id="KW-1185">Reference proteome</keyword>
<sequence>MANSTKSMILLCIVFCASVSSAPQNSDSPPPEGQGPDDSVQCPETNGQFKHPQYCDQFINCWEGAGVVGNCEHGLYFNPTTSNCDYPSHVNCEGKEDSRPQMDQSMCPGGYGTFDNADHCGQFIVCHAGSVYVFNCPDGLVYNSTLGVCTYPEPGDTCLEKHQQATDSPPTAPSDTPESPQQPGEVPPAKSKTPNFDFTKALPVSPSGSRSDANLVLFPVIPSWPQVNSYSLLKCPKGHRMGFVPATPTYAVCVKDDTLKF</sequence>
<keyword evidence="1" id="KW-0147">Chitin-binding</keyword>
<dbReference type="PANTHER" id="PTHR23301">
    <property type="entry name" value="CHITIN BINDING PERITROPHIN-A"/>
    <property type="match status" value="1"/>
</dbReference>
<evidence type="ECO:0000259" key="8">
    <source>
        <dbReference type="PROSITE" id="PS50940"/>
    </source>
</evidence>
<dbReference type="InterPro" id="IPR051940">
    <property type="entry name" value="Chitin_bind-dev_reg"/>
</dbReference>
<reference evidence="9 10" key="1">
    <citation type="submission" date="2015-12" db="EMBL/GenBank/DDBJ databases">
        <title>The genome of Folsomia candida.</title>
        <authorList>
            <person name="Faddeeva A."/>
            <person name="Derks M.F."/>
            <person name="Anvar Y."/>
            <person name="Smit S."/>
            <person name="Van Straalen N."/>
            <person name="Roelofs D."/>
        </authorList>
    </citation>
    <scope>NUCLEOTIDE SEQUENCE [LARGE SCALE GENOMIC DNA]</scope>
    <source>
        <strain evidence="9 10">VU population</strain>
        <tissue evidence="9">Whole body</tissue>
    </source>
</reference>
<evidence type="ECO:0000256" key="6">
    <source>
        <dbReference type="SAM" id="MobiDB-lite"/>
    </source>
</evidence>
<evidence type="ECO:0000256" key="5">
    <source>
        <dbReference type="ARBA" id="ARBA00023180"/>
    </source>
</evidence>
<keyword evidence="2 7" id="KW-0732">Signal</keyword>
<dbReference type="InterPro" id="IPR002557">
    <property type="entry name" value="Chitin-bd_dom"/>
</dbReference>
<feature type="domain" description="Chitin-binding type-2" evidence="8">
    <location>
        <begin position="104"/>
        <end position="160"/>
    </location>
</feature>
<dbReference type="Gene3D" id="2.170.140.10">
    <property type="entry name" value="Chitin binding domain"/>
    <property type="match status" value="2"/>
</dbReference>
<feature type="chain" id="PRO_5012352875" evidence="7">
    <location>
        <begin position="22"/>
        <end position="261"/>
    </location>
</feature>
<dbReference type="Proteomes" id="UP000198287">
    <property type="component" value="Unassembled WGS sequence"/>
</dbReference>
<feature type="region of interest" description="Disordered" evidence="6">
    <location>
        <begin position="23"/>
        <end position="43"/>
    </location>
</feature>
<dbReference type="GO" id="GO:0008061">
    <property type="term" value="F:chitin binding"/>
    <property type="evidence" value="ECO:0007669"/>
    <property type="project" value="UniProtKB-KW"/>
</dbReference>
<dbReference type="AlphaFoldDB" id="A0A226ELZ5"/>
<accession>A0A226ELZ5</accession>
<proteinExistence type="predicted"/>
<keyword evidence="5" id="KW-0325">Glycoprotein</keyword>
<protein>
    <submittedName>
        <fullName evidence="9">Peritrophin-1</fullName>
    </submittedName>
</protein>
<evidence type="ECO:0000256" key="7">
    <source>
        <dbReference type="SAM" id="SignalP"/>
    </source>
</evidence>
<feature type="signal peptide" evidence="7">
    <location>
        <begin position="1"/>
        <end position="21"/>
    </location>
</feature>
<evidence type="ECO:0000256" key="4">
    <source>
        <dbReference type="ARBA" id="ARBA00023157"/>
    </source>
</evidence>
<evidence type="ECO:0000256" key="1">
    <source>
        <dbReference type="ARBA" id="ARBA00022669"/>
    </source>
</evidence>
<dbReference type="SMART" id="SM00494">
    <property type="entry name" value="ChtBD2"/>
    <property type="match status" value="2"/>
</dbReference>
<feature type="compositionally biased region" description="Low complexity" evidence="6">
    <location>
        <begin position="165"/>
        <end position="179"/>
    </location>
</feature>
<dbReference type="OrthoDB" id="8197172at2759"/>